<evidence type="ECO:0000313" key="1">
    <source>
        <dbReference type="EMBL" id="EYE96091.1"/>
    </source>
</evidence>
<dbReference type="Proteomes" id="UP000019804">
    <property type="component" value="Unassembled WGS sequence"/>
</dbReference>
<dbReference type="GeneID" id="63701988"/>
<proteinExistence type="predicted"/>
<name>A0A017SH84_ASPRC</name>
<dbReference type="RefSeq" id="XP_040639779.1">
    <property type="nucleotide sequence ID" value="XM_040786864.1"/>
</dbReference>
<gene>
    <name evidence="1" type="ORF">EURHEDRAFT_522382</name>
</gene>
<protein>
    <submittedName>
        <fullName evidence="1">Uncharacterized protein</fullName>
    </submittedName>
</protein>
<keyword evidence="2" id="KW-1185">Reference proteome</keyword>
<evidence type="ECO:0000313" key="2">
    <source>
        <dbReference type="Proteomes" id="UP000019804"/>
    </source>
</evidence>
<dbReference type="EMBL" id="KK088419">
    <property type="protein sequence ID" value="EYE96091.1"/>
    <property type="molecule type" value="Genomic_DNA"/>
</dbReference>
<reference evidence="2" key="1">
    <citation type="journal article" date="2014" name="Nat. Commun.">
        <title>Genomic adaptations of the halophilic Dead Sea filamentous fungus Eurotium rubrum.</title>
        <authorList>
            <person name="Kis-Papo T."/>
            <person name="Weig A.R."/>
            <person name="Riley R."/>
            <person name="Persoh D."/>
            <person name="Salamov A."/>
            <person name="Sun H."/>
            <person name="Lipzen A."/>
            <person name="Wasser S.P."/>
            <person name="Rambold G."/>
            <person name="Grigoriev I.V."/>
            <person name="Nevo E."/>
        </authorList>
    </citation>
    <scope>NUCLEOTIDE SEQUENCE [LARGE SCALE GENOMIC DNA]</scope>
    <source>
        <strain evidence="2">CBS 135680</strain>
    </source>
</reference>
<dbReference type="AlphaFoldDB" id="A0A017SH84"/>
<dbReference type="HOGENOM" id="CLU_1299471_0_0_1"/>
<accession>A0A017SH84</accession>
<organism evidence="1 2">
    <name type="scientific">Aspergillus ruber (strain CBS 135680)</name>
    <dbReference type="NCBI Taxonomy" id="1388766"/>
    <lineage>
        <taxon>Eukaryota</taxon>
        <taxon>Fungi</taxon>
        <taxon>Dikarya</taxon>
        <taxon>Ascomycota</taxon>
        <taxon>Pezizomycotina</taxon>
        <taxon>Eurotiomycetes</taxon>
        <taxon>Eurotiomycetidae</taxon>
        <taxon>Eurotiales</taxon>
        <taxon>Aspergillaceae</taxon>
        <taxon>Aspergillus</taxon>
        <taxon>Aspergillus subgen. Aspergillus</taxon>
    </lineage>
</organism>
<sequence length="212" mass="23170">MAYSCQKYSEMRGNGLGEAYSVSGYVVTNENLTIHHRRSSESSLHPPLPSCSIDSINRELAVLAMFLDGLCLLGRKHARNASGLGLWYRRTPDKLVLTAPLRPQASTLVAAISLILPTCTYQQGIPGVVFLRQHLSGAYCSRPRGGDGAGQLSLIRVFRVGSAMGVHSWAKQMSVHNLGSCRPESAWDISSDASSFQSTLEYILMDVIDDRQ</sequence>